<comment type="function">
    <text evidence="1 11">Catalyzes the methylthiolation of N6-threonylcarbamoyladenosine (t(6)A), leading to the formation of 2-methylthio-N6-threonylcarbamoyladenosine (ms(2)t(6)A) at position 37 in tRNAs that read codons beginning with adenine.</text>
</comment>
<sequence length="426" mass="48680">MKIYIETYGCALNRADTNIIKTLLIEKKIEIVDSPREADVIILNTCVVRYDTEVRMLKRLEELSKTGKKIIVSGCMARALPIKIRSVNPKAVLLPPQSIHRIYEAINADDGYIFFDEIKTFTVMPKIIDGVKATIPVAEGCLDECSFCIVKIARPHLKSIPIENIVNAVKEVISMGAIEIEITAQDLSVYGYDIYGEYALPKLLESILEIEREDFVIRIGQLNPRHLVNYLDRFIAILRDPRVYKHVHIPVQSGNNRVLEAMNRKHGVELFLDIISELRKKIEGIQIATDIIVGHPGEDEEAFMDSVKLITENYIDRVHIARYSPRPLTRSSLMKQIPDPIKKSRSSYIEKIYEVVAYEVNREYIGSIAEVWITEIDSRRNIAIGRLFNYRPVVLDRGPEALGRKAFVEIRDATFYDLRGIVKELV</sequence>
<dbReference type="InterPro" id="IPR006466">
    <property type="entry name" value="MiaB-like_arc_euk"/>
</dbReference>
<dbReference type="SFLD" id="SFLDS00029">
    <property type="entry name" value="Radical_SAM"/>
    <property type="match status" value="1"/>
</dbReference>
<evidence type="ECO:0000256" key="4">
    <source>
        <dbReference type="ARBA" id="ARBA00022679"/>
    </source>
</evidence>
<comment type="catalytic activity">
    <reaction evidence="10 11">
        <text>N(6)-L-threonylcarbamoyladenosine(37) in tRNA + (sulfur carrier)-SH + AH2 + 2 S-adenosyl-L-methionine = 2-methylsulfanyl-N(6)-L-threonylcarbamoyladenosine(37) in tRNA + (sulfur carrier)-H + 5'-deoxyadenosine + L-methionine + A + S-adenosyl-L-homocysteine + 2 H(+)</text>
        <dbReference type="Rhea" id="RHEA:37075"/>
        <dbReference type="Rhea" id="RHEA-COMP:10163"/>
        <dbReference type="Rhea" id="RHEA-COMP:11092"/>
        <dbReference type="Rhea" id="RHEA-COMP:14737"/>
        <dbReference type="Rhea" id="RHEA-COMP:14739"/>
        <dbReference type="ChEBI" id="CHEBI:13193"/>
        <dbReference type="ChEBI" id="CHEBI:15378"/>
        <dbReference type="ChEBI" id="CHEBI:17319"/>
        <dbReference type="ChEBI" id="CHEBI:17499"/>
        <dbReference type="ChEBI" id="CHEBI:29917"/>
        <dbReference type="ChEBI" id="CHEBI:57844"/>
        <dbReference type="ChEBI" id="CHEBI:57856"/>
        <dbReference type="ChEBI" id="CHEBI:59789"/>
        <dbReference type="ChEBI" id="CHEBI:64428"/>
        <dbReference type="ChEBI" id="CHEBI:74418"/>
        <dbReference type="ChEBI" id="CHEBI:74420"/>
        <dbReference type="EC" id="2.8.4.5"/>
    </reaction>
</comment>
<dbReference type="SFLD" id="SFLDG01082">
    <property type="entry name" value="B12-binding_domain_containing"/>
    <property type="match status" value="1"/>
</dbReference>
<keyword evidence="6 11" id="KW-0819">tRNA processing</keyword>
<comment type="cofactor">
    <cofactor evidence="11">
        <name>[4Fe-4S] cluster</name>
        <dbReference type="ChEBI" id="CHEBI:49883"/>
    </cofactor>
    <text evidence="11">Binds 1 or 2 [4Fe-4S] cluster. One cluster is coordinated with 3 cysteines and an exchangeable S-adenosyl-L-methionine.</text>
</comment>
<dbReference type="SMART" id="SM00729">
    <property type="entry name" value="Elp3"/>
    <property type="match status" value="1"/>
</dbReference>
<dbReference type="Gene3D" id="3.80.30.20">
    <property type="entry name" value="tm_1862 like domain"/>
    <property type="match status" value="1"/>
</dbReference>
<feature type="domain" description="TRAM" evidence="12">
    <location>
        <begin position="362"/>
        <end position="424"/>
    </location>
</feature>
<evidence type="ECO:0000256" key="1">
    <source>
        <dbReference type="ARBA" id="ARBA00002399"/>
    </source>
</evidence>
<dbReference type="Pfam" id="PF01938">
    <property type="entry name" value="TRAM"/>
    <property type="match status" value="1"/>
</dbReference>
<dbReference type="FunFam" id="3.40.50.12160:FF:000003">
    <property type="entry name" value="CDK5 regulatory subunit-associated protein 1"/>
    <property type="match status" value="1"/>
</dbReference>
<dbReference type="Pfam" id="PF00919">
    <property type="entry name" value="UPF0004"/>
    <property type="match status" value="1"/>
</dbReference>
<organism evidence="15 16">
    <name type="scientific">Ignisphaera aggregans (strain DSM 17230 / JCM 13409 / AQ1.S1)</name>
    <dbReference type="NCBI Taxonomy" id="583356"/>
    <lineage>
        <taxon>Archaea</taxon>
        <taxon>Thermoproteota</taxon>
        <taxon>Thermoprotei</taxon>
        <taxon>Desulfurococcales</taxon>
        <taxon>Desulfurococcaceae</taxon>
        <taxon>Ignisphaera</taxon>
    </lineage>
</organism>
<dbReference type="PANTHER" id="PTHR11918">
    <property type="entry name" value="RADICAL SAM PROTEINS"/>
    <property type="match status" value="1"/>
</dbReference>
<evidence type="ECO:0000259" key="13">
    <source>
        <dbReference type="PROSITE" id="PS51449"/>
    </source>
</evidence>
<dbReference type="PROSITE" id="PS51449">
    <property type="entry name" value="MTTASE_N"/>
    <property type="match status" value="1"/>
</dbReference>
<proteinExistence type="inferred from homology"/>
<dbReference type="GO" id="GO:0035598">
    <property type="term" value="F:tRNA (N(6)-L-threonylcarbamoyladenosine(37)-C(2))-methylthiotransferase activity"/>
    <property type="evidence" value="ECO:0007669"/>
    <property type="project" value="UniProtKB-UniRule"/>
</dbReference>
<dbReference type="InterPro" id="IPR007197">
    <property type="entry name" value="rSAM"/>
</dbReference>
<dbReference type="InterPro" id="IPR006638">
    <property type="entry name" value="Elp3/MiaA/NifB-like_rSAM"/>
</dbReference>
<dbReference type="Proteomes" id="UP000001304">
    <property type="component" value="Chromosome"/>
</dbReference>
<dbReference type="Gene3D" id="3.40.50.12160">
    <property type="entry name" value="Methylthiotransferase, N-terminal domain"/>
    <property type="match status" value="1"/>
</dbReference>
<evidence type="ECO:0000313" key="16">
    <source>
        <dbReference type="Proteomes" id="UP000001304"/>
    </source>
</evidence>
<dbReference type="PANTHER" id="PTHR11918:SF45">
    <property type="entry name" value="THREONYLCARBAMOYLADENOSINE TRNA METHYLTHIOTRANSFERASE"/>
    <property type="match status" value="1"/>
</dbReference>
<evidence type="ECO:0000313" key="15">
    <source>
        <dbReference type="EMBL" id="ADM27929.1"/>
    </source>
</evidence>
<dbReference type="HOGENOM" id="CLU_018697_4_2_2"/>
<dbReference type="NCBIfam" id="TIGR01578">
    <property type="entry name" value="MiaB-like-B"/>
    <property type="match status" value="1"/>
</dbReference>
<reference evidence="15 16" key="1">
    <citation type="journal article" date="2010" name="Stand. Genomic Sci.">
        <title>Complete genome sequence of Ignisphaera aggregans type strain (AQ1.S1).</title>
        <authorList>
            <person name="Goker M."/>
            <person name="Held B."/>
            <person name="Lapidus A."/>
            <person name="Nolan M."/>
            <person name="Spring S."/>
            <person name="Yasawong M."/>
            <person name="Lucas S."/>
            <person name="Glavina Del Rio T."/>
            <person name="Tice H."/>
            <person name="Cheng J.F."/>
            <person name="Goodwin L."/>
            <person name="Tapia R."/>
            <person name="Pitluck S."/>
            <person name="Liolios K."/>
            <person name="Ivanova N."/>
            <person name="Mavromatis K."/>
            <person name="Mikhailova N."/>
            <person name="Pati A."/>
            <person name="Chen A."/>
            <person name="Palaniappan K."/>
            <person name="Brambilla E."/>
            <person name="Land M."/>
            <person name="Hauser L."/>
            <person name="Chang Y.J."/>
            <person name="Jeffries C.D."/>
            <person name="Brettin T."/>
            <person name="Detter J.C."/>
            <person name="Han C."/>
            <person name="Rohde M."/>
            <person name="Sikorski J."/>
            <person name="Woyke T."/>
            <person name="Bristow J."/>
            <person name="Eisen J.A."/>
            <person name="Markowitz V."/>
            <person name="Hugenholtz P."/>
            <person name="Kyrpides N.C."/>
            <person name="Klenk H.P."/>
        </authorList>
    </citation>
    <scope>NUCLEOTIDE SEQUENCE [LARGE SCALE GENOMIC DNA]</scope>
    <source>
        <strain evidence="16">DSM 17230 / JCM 13409 / AQ1.S1</strain>
    </source>
</reference>
<dbReference type="SUPFAM" id="SSF102114">
    <property type="entry name" value="Radical SAM enzymes"/>
    <property type="match status" value="1"/>
</dbReference>
<dbReference type="InterPro" id="IPR005839">
    <property type="entry name" value="Methylthiotransferase"/>
</dbReference>
<keyword evidence="16" id="KW-1185">Reference proteome</keyword>
<dbReference type="GO" id="GO:0051539">
    <property type="term" value="F:4 iron, 4 sulfur cluster binding"/>
    <property type="evidence" value="ECO:0007669"/>
    <property type="project" value="UniProtKB-UniRule"/>
</dbReference>
<keyword evidence="3 11" id="KW-0004">4Fe-4S</keyword>
<dbReference type="FunFam" id="3.80.30.20:FF:000002">
    <property type="entry name" value="threonylcarbamoyladenosine tRNA methylthiotransferase isoform X2"/>
    <property type="match status" value="1"/>
</dbReference>
<evidence type="ECO:0000256" key="7">
    <source>
        <dbReference type="ARBA" id="ARBA00022723"/>
    </source>
</evidence>
<evidence type="ECO:0000256" key="3">
    <source>
        <dbReference type="ARBA" id="ARBA00022485"/>
    </source>
</evidence>
<dbReference type="AlphaFoldDB" id="E0SNY3"/>
<evidence type="ECO:0000256" key="8">
    <source>
        <dbReference type="ARBA" id="ARBA00023004"/>
    </source>
</evidence>
<dbReference type="NCBIfam" id="TIGR00089">
    <property type="entry name" value="MiaB/RimO family radical SAM methylthiotransferase"/>
    <property type="match status" value="1"/>
</dbReference>
<protein>
    <recommendedName>
        <fullName evidence="11">tRNA-t(6)A37 methylthiotransferase</fullName>
        <ecNumber evidence="11">2.8.4.5</ecNumber>
    </recommendedName>
</protein>
<evidence type="ECO:0000256" key="5">
    <source>
        <dbReference type="ARBA" id="ARBA00022691"/>
    </source>
</evidence>
<dbReference type="STRING" id="583356.Igag_1117"/>
<dbReference type="InterPro" id="IPR058240">
    <property type="entry name" value="rSAM_sf"/>
</dbReference>
<evidence type="ECO:0000259" key="12">
    <source>
        <dbReference type="PROSITE" id="PS50926"/>
    </source>
</evidence>
<comment type="similarity">
    <text evidence="2 11">Belongs to the methylthiotransferase family. CDKAL1 subfamily.</text>
</comment>
<dbReference type="InterPro" id="IPR002792">
    <property type="entry name" value="TRAM_dom"/>
</dbReference>
<dbReference type="KEGG" id="iag:Igag_1117"/>
<dbReference type="InterPro" id="IPR023404">
    <property type="entry name" value="rSAM_horseshoe"/>
</dbReference>
<dbReference type="EMBL" id="CP002098">
    <property type="protein sequence ID" value="ADM27929.1"/>
    <property type="molecule type" value="Genomic_DNA"/>
</dbReference>
<feature type="domain" description="MTTase N-terminal" evidence="13">
    <location>
        <begin position="1"/>
        <end position="111"/>
    </location>
</feature>
<gene>
    <name evidence="15" type="ordered locus">Igag_1117</name>
</gene>
<evidence type="ECO:0000259" key="14">
    <source>
        <dbReference type="PROSITE" id="PS51918"/>
    </source>
</evidence>
<name>E0SNY3_IGNAA</name>
<keyword evidence="8 11" id="KW-0408">Iron</keyword>
<dbReference type="EC" id="2.8.4.5" evidence="11"/>
<evidence type="ECO:0000256" key="2">
    <source>
        <dbReference type="ARBA" id="ARBA00008616"/>
    </source>
</evidence>
<keyword evidence="4 11" id="KW-0808">Transferase</keyword>
<evidence type="ECO:0000256" key="10">
    <source>
        <dbReference type="ARBA" id="ARBA00051661"/>
    </source>
</evidence>
<dbReference type="PROSITE" id="PS51918">
    <property type="entry name" value="RADICAL_SAM"/>
    <property type="match status" value="1"/>
</dbReference>
<dbReference type="Pfam" id="PF04055">
    <property type="entry name" value="Radical_SAM"/>
    <property type="match status" value="1"/>
</dbReference>
<evidence type="ECO:0000256" key="11">
    <source>
        <dbReference type="RuleBase" id="RU368081"/>
    </source>
</evidence>
<dbReference type="GO" id="GO:0046872">
    <property type="term" value="F:metal ion binding"/>
    <property type="evidence" value="ECO:0007669"/>
    <property type="project" value="UniProtKB-UniRule"/>
</dbReference>
<keyword evidence="9 11" id="KW-0411">Iron-sulfur</keyword>
<keyword evidence="5 11" id="KW-0949">S-adenosyl-L-methionine</keyword>
<accession>E0SNY3</accession>
<dbReference type="PROSITE" id="PS50926">
    <property type="entry name" value="TRAM"/>
    <property type="match status" value="1"/>
</dbReference>
<dbReference type="InterPro" id="IPR013848">
    <property type="entry name" value="Methylthiotransferase_N"/>
</dbReference>
<evidence type="ECO:0000256" key="9">
    <source>
        <dbReference type="ARBA" id="ARBA00023014"/>
    </source>
</evidence>
<keyword evidence="7 11" id="KW-0479">Metal-binding</keyword>
<dbReference type="BioCyc" id="IAGG583356:GHAH-1099-MONOMER"/>
<feature type="domain" description="Radical SAM core" evidence="14">
    <location>
        <begin position="127"/>
        <end position="359"/>
    </location>
</feature>
<dbReference type="InterPro" id="IPR038135">
    <property type="entry name" value="Methylthiotransferase_N_sf"/>
</dbReference>
<evidence type="ECO:0000256" key="6">
    <source>
        <dbReference type="ARBA" id="ARBA00022694"/>
    </source>
</evidence>